<dbReference type="RefSeq" id="WP_184932924.1">
    <property type="nucleotide sequence ID" value="NZ_JACHJY010000014.1"/>
</dbReference>
<keyword evidence="3" id="KW-1185">Reference proteome</keyword>
<accession>A0A7W7U896</accession>
<evidence type="ECO:0000313" key="3">
    <source>
        <dbReference type="Proteomes" id="UP000582643"/>
    </source>
</evidence>
<name>A0A7W7U896_9ACTN</name>
<protein>
    <submittedName>
        <fullName evidence="2">Uncharacterized protein</fullName>
    </submittedName>
</protein>
<comment type="caution">
    <text evidence="2">The sequence shown here is derived from an EMBL/GenBank/DDBJ whole genome shotgun (WGS) entry which is preliminary data.</text>
</comment>
<dbReference type="Proteomes" id="UP000582643">
    <property type="component" value="Unassembled WGS sequence"/>
</dbReference>
<proteinExistence type="predicted"/>
<dbReference type="AlphaFoldDB" id="A0A7W7U896"/>
<evidence type="ECO:0000256" key="1">
    <source>
        <dbReference type="SAM" id="MobiDB-lite"/>
    </source>
</evidence>
<dbReference type="EMBL" id="JACHJY010000014">
    <property type="protein sequence ID" value="MBB4986698.1"/>
    <property type="molecule type" value="Genomic_DNA"/>
</dbReference>
<feature type="compositionally biased region" description="Polar residues" evidence="1">
    <location>
        <begin position="143"/>
        <end position="152"/>
    </location>
</feature>
<feature type="region of interest" description="Disordered" evidence="1">
    <location>
        <begin position="143"/>
        <end position="191"/>
    </location>
</feature>
<reference evidence="2 3" key="1">
    <citation type="submission" date="2020-08" db="EMBL/GenBank/DDBJ databases">
        <title>Genomic Encyclopedia of Type Strains, Phase III (KMG-III): the genomes of soil and plant-associated and newly described type strains.</title>
        <authorList>
            <person name="Whitman W."/>
        </authorList>
    </citation>
    <scope>NUCLEOTIDE SEQUENCE [LARGE SCALE GENOMIC DNA]</scope>
    <source>
        <strain evidence="2 3">SFB5A</strain>
    </source>
</reference>
<organism evidence="2 3">
    <name type="scientific">Streptomyces nymphaeiformis</name>
    <dbReference type="NCBI Taxonomy" id="2663842"/>
    <lineage>
        <taxon>Bacteria</taxon>
        <taxon>Bacillati</taxon>
        <taxon>Actinomycetota</taxon>
        <taxon>Actinomycetes</taxon>
        <taxon>Kitasatosporales</taxon>
        <taxon>Streptomycetaceae</taxon>
        <taxon>Streptomyces</taxon>
    </lineage>
</organism>
<sequence>MDPQQSWNCHKVLAEEFCFHDERVRLAEAALREAQIHRSRSLAAFAVTVGRDRSVADLLGLDEREVRTARREVGKHRAQAVAGALFNAPTASEEDSQAEWPKDLDAALSNGWTQGVDLHVLAAQLGIDVASVVARLKDLSTQGTLRGNSGTATKGRHRKQGDGVDSCTAGAVAHPQPRERPAGTRPADQEMAESWAAWESQLTPESNSATAQGISGVVLEGVVYPPSRYSY</sequence>
<evidence type="ECO:0000313" key="2">
    <source>
        <dbReference type="EMBL" id="MBB4986698.1"/>
    </source>
</evidence>
<gene>
    <name evidence="2" type="ORF">GGE06_007669</name>
</gene>